<reference evidence="5" key="1">
    <citation type="submission" date="2016-07" db="EMBL/GenBank/DDBJ databases">
        <title>Frankia sp. NRRL B-16219 Genome sequencing.</title>
        <authorList>
            <person name="Ghodhbane-Gtari F."/>
            <person name="Swanson E."/>
            <person name="Gueddou A."/>
            <person name="Louati M."/>
            <person name="Nouioui I."/>
            <person name="Hezbri K."/>
            <person name="Abebe-Akele F."/>
            <person name="Simpson S."/>
            <person name="Morris K."/>
            <person name="Thomas K."/>
            <person name="Gtari M."/>
            <person name="Tisa L.S."/>
        </authorList>
    </citation>
    <scope>NUCLEOTIDE SEQUENCE [LARGE SCALE GENOMIC DNA]</scope>
    <source>
        <strain evidence="5">NRRL B-16219</strain>
    </source>
</reference>
<dbReference type="Pfam" id="PF18564">
    <property type="entry name" value="Glyco_hydro_5_C"/>
    <property type="match status" value="1"/>
</dbReference>
<evidence type="ECO:0000313" key="4">
    <source>
        <dbReference type="EMBL" id="OHV36793.1"/>
    </source>
</evidence>
<dbReference type="Proteomes" id="UP000179769">
    <property type="component" value="Unassembled WGS sequence"/>
</dbReference>
<dbReference type="GO" id="GO:0016042">
    <property type="term" value="P:lipid catabolic process"/>
    <property type="evidence" value="ECO:0007669"/>
    <property type="project" value="UniProtKB-ARBA"/>
</dbReference>
<keyword evidence="2" id="KW-0472">Membrane</keyword>
<keyword evidence="5" id="KW-1185">Reference proteome</keyword>
<proteinExistence type="predicted"/>
<dbReference type="OrthoDB" id="4771662at2"/>
<feature type="region of interest" description="Disordered" evidence="1">
    <location>
        <begin position="428"/>
        <end position="447"/>
    </location>
</feature>
<feature type="region of interest" description="Disordered" evidence="1">
    <location>
        <begin position="50"/>
        <end position="79"/>
    </location>
</feature>
<dbReference type="AlphaFoldDB" id="A0A1S1QPY5"/>
<protein>
    <recommendedName>
        <fullName evidence="3">Glycoside hydrolase family 5 C-terminal domain-containing protein</fullName>
    </recommendedName>
</protein>
<comment type="caution">
    <text evidence="4">The sequence shown here is derived from an EMBL/GenBank/DDBJ whole genome shotgun (WGS) entry which is preliminary data.</text>
</comment>
<evidence type="ECO:0000256" key="2">
    <source>
        <dbReference type="SAM" id="Phobius"/>
    </source>
</evidence>
<sequence length="483" mass="47312">MRGFAGGSRKGDGRRGGRPARWATVVLAAALLPSYVGIGMSGRAAATTARVSTSTPAQPPASVPGGAGAPTAVAPQVPPGTVTRTGTHLTDSAGRVVLPRGVTVPAGRVPTAGEIAQWLDFGFTGLRLEIPMTRGGLFPPSGEAPPPGDRELGGLDQAGMVVRELTGRGFTVVLRIVPGAAGYTPSAADLTSGLTRLAGRFGGVAGLIGYEVPAGVGSADLAGAVRAVDTNHTLWVEQPAPFDPAARVAAAEGAGYVTGWVDGSARRAAALADAGDAFGLGWFFDGPAVESSATGIGPGEVRALTAPPAEIVRPYPAAVAGAPESFKRDGAGVFRLVYQPSRAGGGTFAPGTATAVVLPAWAYPSGYQARVTGGQVTSPPGAGVLCVVAGAGATRVSVEVTPAAGAPAPVAPTRAGAANCAAAPGAGPGSVGAAAGQPPSGAPAATSAADDSDPVLLLLVLPLLGAAAAAAVLGPVFVRLRRR</sequence>
<evidence type="ECO:0000259" key="3">
    <source>
        <dbReference type="Pfam" id="PF18564"/>
    </source>
</evidence>
<dbReference type="Gene3D" id="2.60.40.1180">
    <property type="entry name" value="Golgi alpha-mannosidase II"/>
    <property type="match status" value="1"/>
</dbReference>
<accession>A0A1S1QPY5</accession>
<keyword evidence="2" id="KW-1133">Transmembrane helix</keyword>
<dbReference type="InterPro" id="IPR017853">
    <property type="entry name" value="GH"/>
</dbReference>
<dbReference type="SUPFAM" id="SSF51445">
    <property type="entry name" value="(Trans)glycosidases"/>
    <property type="match status" value="1"/>
</dbReference>
<evidence type="ECO:0000256" key="1">
    <source>
        <dbReference type="SAM" id="MobiDB-lite"/>
    </source>
</evidence>
<feature type="transmembrane region" description="Helical" evidence="2">
    <location>
        <begin position="455"/>
        <end position="478"/>
    </location>
</feature>
<feature type="compositionally biased region" description="Low complexity" evidence="1">
    <location>
        <begin position="69"/>
        <end position="79"/>
    </location>
</feature>
<dbReference type="InterPro" id="IPR013780">
    <property type="entry name" value="Glyco_hydro_b"/>
</dbReference>
<gene>
    <name evidence="4" type="ORF">BBK14_14575</name>
</gene>
<name>A0A1S1QPY5_9ACTN</name>
<dbReference type="GO" id="GO:1901136">
    <property type="term" value="P:carbohydrate derivative catabolic process"/>
    <property type="evidence" value="ECO:0007669"/>
    <property type="project" value="UniProtKB-ARBA"/>
</dbReference>
<evidence type="ECO:0000313" key="5">
    <source>
        <dbReference type="Proteomes" id="UP000179769"/>
    </source>
</evidence>
<feature type="domain" description="Glycoside hydrolase family 5 C-terminal" evidence="3">
    <location>
        <begin position="313"/>
        <end position="399"/>
    </location>
</feature>
<dbReference type="EMBL" id="MAXA01000114">
    <property type="protein sequence ID" value="OHV36793.1"/>
    <property type="molecule type" value="Genomic_DNA"/>
</dbReference>
<dbReference type="InterPro" id="IPR041036">
    <property type="entry name" value="GH5_C"/>
</dbReference>
<organism evidence="4 5">
    <name type="scientific">Parafrankia soli</name>
    <dbReference type="NCBI Taxonomy" id="2599596"/>
    <lineage>
        <taxon>Bacteria</taxon>
        <taxon>Bacillati</taxon>
        <taxon>Actinomycetota</taxon>
        <taxon>Actinomycetes</taxon>
        <taxon>Frankiales</taxon>
        <taxon>Frankiaceae</taxon>
        <taxon>Parafrankia</taxon>
    </lineage>
</organism>
<keyword evidence="2" id="KW-0812">Transmembrane</keyword>